<keyword evidence="2" id="KW-1185">Reference proteome</keyword>
<protein>
    <submittedName>
        <fullName evidence="1">4074_t:CDS:1</fullName>
    </submittedName>
</protein>
<reference evidence="1" key="1">
    <citation type="submission" date="2021-06" db="EMBL/GenBank/DDBJ databases">
        <authorList>
            <person name="Kallberg Y."/>
            <person name="Tangrot J."/>
            <person name="Rosling A."/>
        </authorList>
    </citation>
    <scope>NUCLEOTIDE SEQUENCE</scope>
    <source>
        <strain evidence="1">MA461A</strain>
    </source>
</reference>
<evidence type="ECO:0000313" key="2">
    <source>
        <dbReference type="Proteomes" id="UP000789920"/>
    </source>
</evidence>
<dbReference type="Proteomes" id="UP000789920">
    <property type="component" value="Unassembled WGS sequence"/>
</dbReference>
<accession>A0ACA9RNW8</accession>
<comment type="caution">
    <text evidence="1">The sequence shown here is derived from an EMBL/GenBank/DDBJ whole genome shotgun (WGS) entry which is preliminary data.</text>
</comment>
<dbReference type="EMBL" id="CAJVQC010061796">
    <property type="protein sequence ID" value="CAG8802106.1"/>
    <property type="molecule type" value="Genomic_DNA"/>
</dbReference>
<gene>
    <name evidence="1" type="ORF">RPERSI_LOCUS21248</name>
</gene>
<organism evidence="1 2">
    <name type="scientific">Racocetra persica</name>
    <dbReference type="NCBI Taxonomy" id="160502"/>
    <lineage>
        <taxon>Eukaryota</taxon>
        <taxon>Fungi</taxon>
        <taxon>Fungi incertae sedis</taxon>
        <taxon>Mucoromycota</taxon>
        <taxon>Glomeromycotina</taxon>
        <taxon>Glomeromycetes</taxon>
        <taxon>Diversisporales</taxon>
        <taxon>Gigasporaceae</taxon>
        <taxon>Racocetra</taxon>
    </lineage>
</organism>
<sequence length="77" mass="8928">MDYVPKEISIIRPFEIISGDATLNSSSIFLKMLPNVLFEYNDSTMNIPGFILYDKKKYESQKICQRRKLSDKSSDDT</sequence>
<evidence type="ECO:0000313" key="1">
    <source>
        <dbReference type="EMBL" id="CAG8802106.1"/>
    </source>
</evidence>
<feature type="non-terminal residue" evidence="1">
    <location>
        <position position="77"/>
    </location>
</feature>
<name>A0ACA9RNW8_9GLOM</name>
<proteinExistence type="predicted"/>